<dbReference type="Proteomes" id="UP000789739">
    <property type="component" value="Unassembled WGS sequence"/>
</dbReference>
<reference evidence="1" key="1">
    <citation type="submission" date="2021-06" db="EMBL/GenBank/DDBJ databases">
        <authorList>
            <person name="Kallberg Y."/>
            <person name="Tangrot J."/>
            <person name="Rosling A."/>
        </authorList>
    </citation>
    <scope>NUCLEOTIDE SEQUENCE</scope>
    <source>
        <strain evidence="1">BR232B</strain>
    </source>
</reference>
<gene>
    <name evidence="1" type="ORF">PBRASI_LOCUS7879</name>
</gene>
<name>A0A9N9CJA3_9GLOM</name>
<proteinExistence type="predicted"/>
<keyword evidence="2" id="KW-1185">Reference proteome</keyword>
<organism evidence="1 2">
    <name type="scientific">Paraglomus brasilianum</name>
    <dbReference type="NCBI Taxonomy" id="144538"/>
    <lineage>
        <taxon>Eukaryota</taxon>
        <taxon>Fungi</taxon>
        <taxon>Fungi incertae sedis</taxon>
        <taxon>Mucoromycota</taxon>
        <taxon>Glomeromycotina</taxon>
        <taxon>Glomeromycetes</taxon>
        <taxon>Paraglomerales</taxon>
        <taxon>Paraglomeraceae</taxon>
        <taxon>Paraglomus</taxon>
    </lineage>
</organism>
<comment type="caution">
    <text evidence="1">The sequence shown here is derived from an EMBL/GenBank/DDBJ whole genome shotgun (WGS) entry which is preliminary data.</text>
</comment>
<dbReference type="OrthoDB" id="2441242at2759"/>
<accession>A0A9N9CJA3</accession>
<evidence type="ECO:0000313" key="2">
    <source>
        <dbReference type="Proteomes" id="UP000789739"/>
    </source>
</evidence>
<sequence length="191" mass="21899">MSNIKRTGVTTEVVVPNKKMSRHARYNKKRKLEKERQNPRETKSDLIAIQNLILLLKQVPVPSSIIQIDDVIFDPNRDDLTKLLSNILRQKLSSYICGLTDTGLFTSIIVTGPNMQLVAYVHKIKFYTSNKSGKAPLSVRRIVYRQKKDKTREKVLVEELLIEILVRELRLTGSVGTPEIPSDFQEFSSYL</sequence>
<dbReference type="AlphaFoldDB" id="A0A9N9CJA3"/>
<protein>
    <submittedName>
        <fullName evidence="1">10168_t:CDS:1</fullName>
    </submittedName>
</protein>
<dbReference type="EMBL" id="CAJVPI010001296">
    <property type="protein sequence ID" value="CAG8605526.1"/>
    <property type="molecule type" value="Genomic_DNA"/>
</dbReference>
<evidence type="ECO:0000313" key="1">
    <source>
        <dbReference type="EMBL" id="CAG8605526.1"/>
    </source>
</evidence>